<keyword evidence="2" id="KW-1185">Reference proteome</keyword>
<evidence type="ECO:0008006" key="3">
    <source>
        <dbReference type="Google" id="ProtNLM"/>
    </source>
</evidence>
<evidence type="ECO:0000313" key="1">
    <source>
        <dbReference type="EMBL" id="AFZ27602.1"/>
    </source>
</evidence>
<name>K9X7I4_9NOST</name>
<reference evidence="1 2" key="1">
    <citation type="submission" date="2012-06" db="EMBL/GenBank/DDBJ databases">
        <title>Finished chromosome of genome of Cylindrospermum stagnale PCC 7417.</title>
        <authorList>
            <consortium name="US DOE Joint Genome Institute"/>
            <person name="Gugger M."/>
            <person name="Coursin T."/>
            <person name="Rippka R."/>
            <person name="Tandeau De Marsac N."/>
            <person name="Huntemann M."/>
            <person name="Wei C.-L."/>
            <person name="Han J."/>
            <person name="Detter J.C."/>
            <person name="Han C."/>
            <person name="Tapia R."/>
            <person name="Chen A."/>
            <person name="Kyrpides N."/>
            <person name="Mavromatis K."/>
            <person name="Markowitz V."/>
            <person name="Szeto E."/>
            <person name="Ivanova N."/>
            <person name="Pagani I."/>
            <person name="Pati A."/>
            <person name="Goodwin L."/>
            <person name="Nordberg H.P."/>
            <person name="Cantor M.N."/>
            <person name="Hua S.X."/>
            <person name="Woyke T."/>
            <person name="Kerfeld C.A."/>
        </authorList>
    </citation>
    <scope>NUCLEOTIDE SEQUENCE [LARGE SCALE GENOMIC DNA]</scope>
    <source>
        <strain evidence="1 2">PCC 7417</strain>
    </source>
</reference>
<gene>
    <name evidence="1" type="ORF">Cylst_5601</name>
</gene>
<dbReference type="HOGENOM" id="CLU_176027_1_1_3"/>
<dbReference type="EMBL" id="CP003642">
    <property type="protein sequence ID" value="AFZ27602.1"/>
    <property type="molecule type" value="Genomic_DNA"/>
</dbReference>
<dbReference type="eggNOG" id="ENOG5033185">
    <property type="taxonomic scope" value="Bacteria"/>
</dbReference>
<dbReference type="AlphaFoldDB" id="K9X7I4"/>
<accession>K9X7I4</accession>
<dbReference type="RefSeq" id="WP_015210837.1">
    <property type="nucleotide sequence ID" value="NC_019757.1"/>
</dbReference>
<evidence type="ECO:0000313" key="2">
    <source>
        <dbReference type="Proteomes" id="UP000010475"/>
    </source>
</evidence>
<dbReference type="OrthoDB" id="9813067at2"/>
<dbReference type="KEGG" id="csg:Cylst_5601"/>
<organism evidence="1 2">
    <name type="scientific">Cylindrospermum stagnale PCC 7417</name>
    <dbReference type="NCBI Taxonomy" id="56107"/>
    <lineage>
        <taxon>Bacteria</taxon>
        <taxon>Bacillati</taxon>
        <taxon>Cyanobacteriota</taxon>
        <taxon>Cyanophyceae</taxon>
        <taxon>Nostocales</taxon>
        <taxon>Nostocaceae</taxon>
        <taxon>Cylindrospermum</taxon>
    </lineage>
</organism>
<dbReference type="Proteomes" id="UP000010475">
    <property type="component" value="Chromosome"/>
</dbReference>
<protein>
    <recommendedName>
        <fullName evidence="3">Addiction module component</fullName>
    </recommendedName>
</protein>
<sequence length="74" mass="8254">MSNSSQTSSFQQVIEAVEAMALEDREILLDILQKRLYASRRSQLAGEVAEVRQDYAEGKVKFGSVDDFLAALDD</sequence>
<proteinExistence type="predicted"/>
<dbReference type="STRING" id="56107.Cylst_5601"/>